<sequence>MAATHSLILISAANISFHSRLRLLSPPPPSSWSHPLLIKCSMNAIGDTESSKNLINNSAGLSNLMLSGSTDENWNGLEKNTQRVESEIENQETEANKMMEYINASKPKSPRSVSSSFYDTIMKLSEAENGAMVTERKAMNKSKEKLESVKAALIAAIVGTLASLPISLIHKTNAFELTVSTASTMIACALYGATFRYVVRRDLDDFHLKTGTSAAFGIVKGVATLDGRPDLEHEAGSFLSQAFGGAVCVSENVVIFLVAAAGLDICYKMGILSPFPVERSVSRTKM</sequence>
<protein>
    <submittedName>
        <fullName evidence="2">Uncharacterized protein</fullName>
    </submittedName>
</protein>
<proteinExistence type="predicted"/>
<accession>A0AA38W7F6</accession>
<evidence type="ECO:0000313" key="2">
    <source>
        <dbReference type="EMBL" id="KAJ9549677.1"/>
    </source>
</evidence>
<feature type="transmembrane region" description="Helical" evidence="1">
    <location>
        <begin position="149"/>
        <end position="169"/>
    </location>
</feature>
<dbReference type="PANTHER" id="PTHR36383">
    <property type="entry name" value="OS09G0529350 PROTEIN"/>
    <property type="match status" value="1"/>
</dbReference>
<dbReference type="Proteomes" id="UP001172457">
    <property type="component" value="Chromosome 5"/>
</dbReference>
<evidence type="ECO:0000256" key="1">
    <source>
        <dbReference type="SAM" id="Phobius"/>
    </source>
</evidence>
<dbReference type="AlphaFoldDB" id="A0AA38W7F6"/>
<dbReference type="EMBL" id="JARYMX010000005">
    <property type="protein sequence ID" value="KAJ9549677.1"/>
    <property type="molecule type" value="Genomic_DNA"/>
</dbReference>
<evidence type="ECO:0000313" key="3">
    <source>
        <dbReference type="Proteomes" id="UP001172457"/>
    </source>
</evidence>
<feature type="transmembrane region" description="Helical" evidence="1">
    <location>
        <begin position="181"/>
        <end position="199"/>
    </location>
</feature>
<keyword evidence="1" id="KW-1133">Transmembrane helix</keyword>
<gene>
    <name evidence="2" type="ORF">OSB04_022220</name>
</gene>
<keyword evidence="3" id="KW-1185">Reference proteome</keyword>
<comment type="caution">
    <text evidence="2">The sequence shown here is derived from an EMBL/GenBank/DDBJ whole genome shotgun (WGS) entry which is preliminary data.</text>
</comment>
<name>A0AA38W7F6_9ASTR</name>
<organism evidence="2 3">
    <name type="scientific">Centaurea solstitialis</name>
    <name type="common">yellow star-thistle</name>
    <dbReference type="NCBI Taxonomy" id="347529"/>
    <lineage>
        <taxon>Eukaryota</taxon>
        <taxon>Viridiplantae</taxon>
        <taxon>Streptophyta</taxon>
        <taxon>Embryophyta</taxon>
        <taxon>Tracheophyta</taxon>
        <taxon>Spermatophyta</taxon>
        <taxon>Magnoliopsida</taxon>
        <taxon>eudicotyledons</taxon>
        <taxon>Gunneridae</taxon>
        <taxon>Pentapetalae</taxon>
        <taxon>asterids</taxon>
        <taxon>campanulids</taxon>
        <taxon>Asterales</taxon>
        <taxon>Asteraceae</taxon>
        <taxon>Carduoideae</taxon>
        <taxon>Cardueae</taxon>
        <taxon>Centaureinae</taxon>
        <taxon>Centaurea</taxon>
    </lineage>
</organism>
<keyword evidence="1" id="KW-0812">Transmembrane</keyword>
<dbReference type="PANTHER" id="PTHR36383:SF2">
    <property type="match status" value="1"/>
</dbReference>
<reference evidence="2" key="1">
    <citation type="submission" date="2023-03" db="EMBL/GenBank/DDBJ databases">
        <title>Chromosome-scale reference genome and RAD-based genetic map of yellow starthistle (Centaurea solstitialis) reveal putative structural variation and QTLs associated with invader traits.</title>
        <authorList>
            <person name="Reatini B."/>
            <person name="Cang F.A."/>
            <person name="Jiang Q."/>
            <person name="Mckibben M.T.W."/>
            <person name="Barker M.S."/>
            <person name="Rieseberg L.H."/>
            <person name="Dlugosch K.M."/>
        </authorList>
    </citation>
    <scope>NUCLEOTIDE SEQUENCE</scope>
    <source>
        <strain evidence="2">CAN-66</strain>
        <tissue evidence="2">Leaf</tissue>
    </source>
</reference>
<keyword evidence="1" id="KW-0472">Membrane</keyword>